<comment type="caution">
    <text evidence="2">The sequence shown here is derived from an EMBL/GenBank/DDBJ whole genome shotgun (WGS) entry which is preliminary data.</text>
</comment>
<dbReference type="RefSeq" id="WP_285664914.1">
    <property type="nucleotide sequence ID" value="NZ_BSTX01000003.1"/>
</dbReference>
<feature type="transmembrane region" description="Helical" evidence="1">
    <location>
        <begin position="12"/>
        <end position="32"/>
    </location>
</feature>
<reference evidence="2" key="1">
    <citation type="submission" date="2023-03" db="EMBL/GenBank/DDBJ databases">
        <title>Actinorhabdospora filicis NBRC 111898.</title>
        <authorList>
            <person name="Ichikawa N."/>
            <person name="Sato H."/>
            <person name="Tonouchi N."/>
        </authorList>
    </citation>
    <scope>NUCLEOTIDE SEQUENCE</scope>
    <source>
        <strain evidence="2">NBRC 111898</strain>
    </source>
</reference>
<feature type="transmembrane region" description="Helical" evidence="1">
    <location>
        <begin position="264"/>
        <end position="288"/>
    </location>
</feature>
<protein>
    <submittedName>
        <fullName evidence="2">Uncharacterized protein</fullName>
    </submittedName>
</protein>
<keyword evidence="3" id="KW-1185">Reference proteome</keyword>
<feature type="transmembrane region" description="Helical" evidence="1">
    <location>
        <begin position="57"/>
        <end position="77"/>
    </location>
</feature>
<evidence type="ECO:0000313" key="3">
    <source>
        <dbReference type="Proteomes" id="UP001165079"/>
    </source>
</evidence>
<evidence type="ECO:0000256" key="1">
    <source>
        <dbReference type="SAM" id="Phobius"/>
    </source>
</evidence>
<feature type="transmembrane region" description="Helical" evidence="1">
    <location>
        <begin position="89"/>
        <end position="122"/>
    </location>
</feature>
<feature type="transmembrane region" description="Helical" evidence="1">
    <location>
        <begin position="220"/>
        <end position="243"/>
    </location>
</feature>
<keyword evidence="1" id="KW-0472">Membrane</keyword>
<sequence>MFRWVKTRPHVVAYATAAWSLLYGLAGAYWALGGDGYPFAKVDDDHSSASLLEPSRAAVVGPFIAAIGIAGAVLAVVMAKRPAKKWWLVLAWIQAGVFGLLIPDYTLLAVVAFSPLLIVFAFTGVPGPQDGIGDILYWHRVNLILVFVWGALWALTAVTAGRTKVRRVPYARAARIGRIAVWVSLAATIPYDTTRLAWYFGWPLGITDDFLKMMQDTPGMLEIGLGLAAASAVGALLTHGLVARWGEVWPRWVFWRAGRPIHPLTAVIPAGIVAIAVIPAGLMGVRMIPEWENWGTTMPATLFAVWGMALGTAAWAYWVRRTGDRPELATPEKEAATR</sequence>
<keyword evidence="1" id="KW-0812">Transmembrane</keyword>
<feature type="transmembrane region" description="Helical" evidence="1">
    <location>
        <begin position="300"/>
        <end position="319"/>
    </location>
</feature>
<proteinExistence type="predicted"/>
<name>A0A9W6SPS7_9ACTN</name>
<keyword evidence="1" id="KW-1133">Transmembrane helix</keyword>
<accession>A0A9W6SPS7</accession>
<feature type="transmembrane region" description="Helical" evidence="1">
    <location>
        <begin position="179"/>
        <end position="200"/>
    </location>
</feature>
<evidence type="ECO:0000313" key="2">
    <source>
        <dbReference type="EMBL" id="GLZ79770.1"/>
    </source>
</evidence>
<dbReference type="AlphaFoldDB" id="A0A9W6SPS7"/>
<dbReference type="Proteomes" id="UP001165079">
    <property type="component" value="Unassembled WGS sequence"/>
</dbReference>
<dbReference type="EMBL" id="BSTX01000003">
    <property type="protein sequence ID" value="GLZ79770.1"/>
    <property type="molecule type" value="Genomic_DNA"/>
</dbReference>
<feature type="transmembrane region" description="Helical" evidence="1">
    <location>
        <begin position="137"/>
        <end position="158"/>
    </location>
</feature>
<gene>
    <name evidence="2" type="ORF">Afil01_45770</name>
</gene>
<organism evidence="2 3">
    <name type="scientific">Actinorhabdospora filicis</name>
    <dbReference type="NCBI Taxonomy" id="1785913"/>
    <lineage>
        <taxon>Bacteria</taxon>
        <taxon>Bacillati</taxon>
        <taxon>Actinomycetota</taxon>
        <taxon>Actinomycetes</taxon>
        <taxon>Micromonosporales</taxon>
        <taxon>Micromonosporaceae</taxon>
        <taxon>Actinorhabdospora</taxon>
    </lineage>
</organism>